<dbReference type="Proteomes" id="UP001497457">
    <property type="component" value="Chromosome 36b"/>
</dbReference>
<evidence type="ECO:0000313" key="3">
    <source>
        <dbReference type="Proteomes" id="UP001497457"/>
    </source>
</evidence>
<keyword evidence="1" id="KW-1133">Transmembrane helix</keyword>
<accession>A0ABC9E656</accession>
<protein>
    <submittedName>
        <fullName evidence="2">Uncharacterized protein</fullName>
    </submittedName>
</protein>
<evidence type="ECO:0000256" key="1">
    <source>
        <dbReference type="SAM" id="Phobius"/>
    </source>
</evidence>
<keyword evidence="1" id="KW-0812">Transmembrane</keyword>
<keyword evidence="3" id="KW-1185">Reference proteome</keyword>
<feature type="transmembrane region" description="Helical" evidence="1">
    <location>
        <begin position="88"/>
        <end position="108"/>
    </location>
</feature>
<feature type="transmembrane region" description="Helical" evidence="1">
    <location>
        <begin position="35"/>
        <end position="63"/>
    </location>
</feature>
<gene>
    <name evidence="2" type="ORF">URODEC1_LOCUS92251</name>
</gene>
<keyword evidence="1" id="KW-0472">Membrane</keyword>
<dbReference type="AlphaFoldDB" id="A0ABC9E656"/>
<reference evidence="2" key="1">
    <citation type="submission" date="2024-10" db="EMBL/GenBank/DDBJ databases">
        <authorList>
            <person name="Ryan C."/>
        </authorList>
    </citation>
    <scope>NUCLEOTIDE SEQUENCE [LARGE SCALE GENOMIC DNA]</scope>
</reference>
<dbReference type="EMBL" id="OZ075146">
    <property type="protein sequence ID" value="CAL5051636.1"/>
    <property type="molecule type" value="Genomic_DNA"/>
</dbReference>
<sequence length="131" mass="12908">MAERVRVAIVLGVGGAAVGGPEALRLMMGVSGRSAAADVAVCVFLVCAFTALVLGNLLLILFFRDARRRNAGAAAPAPALATERFPKVTAATALAAMLFVTASLLLIVGPAVPAGCGNAVGGAARSCSASA</sequence>
<evidence type="ECO:0000313" key="2">
    <source>
        <dbReference type="EMBL" id="CAL5051636.1"/>
    </source>
</evidence>
<name>A0ABC9E656_9POAL</name>
<organism evidence="2 3">
    <name type="scientific">Urochloa decumbens</name>
    <dbReference type="NCBI Taxonomy" id="240449"/>
    <lineage>
        <taxon>Eukaryota</taxon>
        <taxon>Viridiplantae</taxon>
        <taxon>Streptophyta</taxon>
        <taxon>Embryophyta</taxon>
        <taxon>Tracheophyta</taxon>
        <taxon>Spermatophyta</taxon>
        <taxon>Magnoliopsida</taxon>
        <taxon>Liliopsida</taxon>
        <taxon>Poales</taxon>
        <taxon>Poaceae</taxon>
        <taxon>PACMAD clade</taxon>
        <taxon>Panicoideae</taxon>
        <taxon>Panicodae</taxon>
        <taxon>Paniceae</taxon>
        <taxon>Melinidinae</taxon>
        <taxon>Urochloa</taxon>
    </lineage>
</organism>
<proteinExistence type="predicted"/>